<evidence type="ECO:0000256" key="2">
    <source>
        <dbReference type="ARBA" id="ARBA00010752"/>
    </source>
</evidence>
<evidence type="ECO:0000256" key="7">
    <source>
        <dbReference type="ARBA" id="ARBA00022932"/>
    </source>
</evidence>
<dbReference type="PANTHER" id="PTHR30478">
    <property type="entry name" value="DNA POLYMERASE III SUBUNIT BETA"/>
    <property type="match status" value="1"/>
</dbReference>
<dbReference type="GO" id="GO:0008408">
    <property type="term" value="F:3'-5' exonuclease activity"/>
    <property type="evidence" value="ECO:0007669"/>
    <property type="project" value="InterPro"/>
</dbReference>
<dbReference type="InterPro" id="IPR001001">
    <property type="entry name" value="DNA_polIII_beta"/>
</dbReference>
<evidence type="ECO:0000256" key="3">
    <source>
        <dbReference type="ARBA" id="ARBA00022490"/>
    </source>
</evidence>
<dbReference type="RefSeq" id="WP_184793319.1">
    <property type="nucleotide sequence ID" value="NZ_JACHMY010000001.1"/>
</dbReference>
<dbReference type="GO" id="GO:0005737">
    <property type="term" value="C:cytoplasm"/>
    <property type="evidence" value="ECO:0007669"/>
    <property type="project" value="UniProtKB-SubCell"/>
</dbReference>
<evidence type="ECO:0000256" key="1">
    <source>
        <dbReference type="ARBA" id="ARBA00004496"/>
    </source>
</evidence>
<sequence>MTVTLENVRTLVPATHLRDALSAALLSAGKDVFLPILAAVQVEKCGGELIFRATDRYRLTRVTITLNSEDAPSPDWMVTLSAADVKQLVNALPKPKKGQAPAPVALTVEDGILHADTGQAELRLKPLDGDFPKVDGIIPTEINPVDEIGFNPKYLADLGKMPGFDGNQSVKLRFNGPKAMRAEWGSDDVQFVYLLMPVRLNG</sequence>
<organism evidence="10 11">
    <name type="scientific">Kribbella italica</name>
    <dbReference type="NCBI Taxonomy" id="1540520"/>
    <lineage>
        <taxon>Bacteria</taxon>
        <taxon>Bacillati</taxon>
        <taxon>Actinomycetota</taxon>
        <taxon>Actinomycetes</taxon>
        <taxon>Propionibacteriales</taxon>
        <taxon>Kribbellaceae</taxon>
        <taxon>Kribbella</taxon>
    </lineage>
</organism>
<keyword evidence="8" id="KW-0238">DNA-binding</keyword>
<evidence type="ECO:0000256" key="8">
    <source>
        <dbReference type="ARBA" id="ARBA00023125"/>
    </source>
</evidence>
<keyword evidence="7" id="KW-0239">DNA-directed DNA polymerase</keyword>
<comment type="caution">
    <text evidence="10">The sequence shown here is derived from an EMBL/GenBank/DDBJ whole genome shotgun (WGS) entry which is preliminary data.</text>
</comment>
<dbReference type="Gene3D" id="3.10.150.10">
    <property type="entry name" value="DNA Polymerase III, subunit A, domain 2"/>
    <property type="match status" value="1"/>
</dbReference>
<dbReference type="InterPro" id="IPR046938">
    <property type="entry name" value="DNA_clamp_sf"/>
</dbReference>
<dbReference type="AlphaFoldDB" id="A0A7W9MRW2"/>
<comment type="similarity">
    <text evidence="2">Belongs to the beta sliding clamp family.</text>
</comment>
<comment type="subcellular location">
    <subcellularLocation>
        <location evidence="1">Cytoplasm</location>
    </subcellularLocation>
</comment>
<dbReference type="GO" id="GO:0009360">
    <property type="term" value="C:DNA polymerase III complex"/>
    <property type="evidence" value="ECO:0007669"/>
    <property type="project" value="InterPro"/>
</dbReference>
<keyword evidence="3" id="KW-0963">Cytoplasm</keyword>
<name>A0A7W9MRW2_9ACTN</name>
<dbReference type="PANTHER" id="PTHR30478:SF0">
    <property type="entry name" value="BETA SLIDING CLAMP"/>
    <property type="match status" value="1"/>
</dbReference>
<dbReference type="GO" id="GO:0006271">
    <property type="term" value="P:DNA strand elongation involved in DNA replication"/>
    <property type="evidence" value="ECO:0007669"/>
    <property type="project" value="TreeGrafter"/>
</dbReference>
<dbReference type="EMBL" id="JACHMY010000001">
    <property type="protein sequence ID" value="MBB5833430.1"/>
    <property type="molecule type" value="Genomic_DNA"/>
</dbReference>
<gene>
    <name evidence="10" type="ORF">HDA39_000164</name>
</gene>
<evidence type="ECO:0000256" key="5">
    <source>
        <dbReference type="ARBA" id="ARBA00022695"/>
    </source>
</evidence>
<keyword evidence="4" id="KW-0808">Transferase</keyword>
<evidence type="ECO:0000313" key="11">
    <source>
        <dbReference type="Proteomes" id="UP000549971"/>
    </source>
</evidence>
<keyword evidence="5" id="KW-0548">Nucleotidyltransferase</keyword>
<evidence type="ECO:0000256" key="4">
    <source>
        <dbReference type="ARBA" id="ARBA00022679"/>
    </source>
</evidence>
<dbReference type="Proteomes" id="UP000549971">
    <property type="component" value="Unassembled WGS sequence"/>
</dbReference>
<keyword evidence="6" id="KW-0235">DNA replication</keyword>
<protein>
    <submittedName>
        <fullName evidence="10">DNA polymerase III sliding clamp (Beta) subunit (PCNA family)</fullName>
    </submittedName>
</protein>
<reference evidence="10 11" key="1">
    <citation type="submission" date="2020-08" db="EMBL/GenBank/DDBJ databases">
        <title>Sequencing the genomes of 1000 actinobacteria strains.</title>
        <authorList>
            <person name="Klenk H.-P."/>
        </authorList>
    </citation>
    <scope>NUCLEOTIDE SEQUENCE [LARGE SCALE GENOMIC DNA]</scope>
    <source>
        <strain evidence="10 11">DSM 28967</strain>
    </source>
</reference>
<dbReference type="GO" id="GO:0003677">
    <property type="term" value="F:DNA binding"/>
    <property type="evidence" value="ECO:0007669"/>
    <property type="project" value="UniProtKB-KW"/>
</dbReference>
<dbReference type="Pfam" id="PF02767">
    <property type="entry name" value="DNA_pol3_beta_2"/>
    <property type="match status" value="1"/>
</dbReference>
<accession>A0A7W9MRW2</accession>
<dbReference type="InterPro" id="IPR022637">
    <property type="entry name" value="DNA_polIII_beta_cen"/>
</dbReference>
<keyword evidence="11" id="KW-1185">Reference proteome</keyword>
<feature type="domain" description="DNA polymerase III beta sliding clamp central" evidence="9">
    <location>
        <begin position="13"/>
        <end position="133"/>
    </location>
</feature>
<evidence type="ECO:0000256" key="6">
    <source>
        <dbReference type="ARBA" id="ARBA00022705"/>
    </source>
</evidence>
<dbReference type="GO" id="GO:0003887">
    <property type="term" value="F:DNA-directed DNA polymerase activity"/>
    <property type="evidence" value="ECO:0007669"/>
    <property type="project" value="UniProtKB-KW"/>
</dbReference>
<proteinExistence type="inferred from homology"/>
<evidence type="ECO:0000313" key="10">
    <source>
        <dbReference type="EMBL" id="MBB5833430.1"/>
    </source>
</evidence>
<evidence type="ECO:0000259" key="9">
    <source>
        <dbReference type="Pfam" id="PF02767"/>
    </source>
</evidence>
<dbReference type="SUPFAM" id="SSF55979">
    <property type="entry name" value="DNA clamp"/>
    <property type="match status" value="2"/>
</dbReference>